<keyword evidence="1 2" id="KW-0103">Bromodomain</keyword>
<dbReference type="OrthoDB" id="28460at2759"/>
<evidence type="ECO:0000313" key="5">
    <source>
        <dbReference type="EMBL" id="ELP94596.1"/>
    </source>
</evidence>
<evidence type="ECO:0000256" key="3">
    <source>
        <dbReference type="SAM" id="MobiDB-lite"/>
    </source>
</evidence>
<dbReference type="Proteomes" id="UP000014680">
    <property type="component" value="Unassembled WGS sequence"/>
</dbReference>
<dbReference type="SMART" id="SM00297">
    <property type="entry name" value="BROMO"/>
    <property type="match status" value="1"/>
</dbReference>
<dbReference type="OMA" id="NRQMMKI"/>
<dbReference type="PANTHER" id="PTHR45926">
    <property type="entry name" value="OSJNBA0053K19.4 PROTEIN"/>
    <property type="match status" value="1"/>
</dbReference>
<feature type="region of interest" description="Disordered" evidence="3">
    <location>
        <begin position="1"/>
        <end position="48"/>
    </location>
</feature>
<dbReference type="VEuPathDB" id="AmoebaDB:EIN_497560"/>
<dbReference type="PRINTS" id="PR00503">
    <property type="entry name" value="BROMODOMAIN"/>
</dbReference>
<evidence type="ECO:0000259" key="4">
    <source>
        <dbReference type="PROSITE" id="PS50014"/>
    </source>
</evidence>
<gene>
    <name evidence="5" type="ORF">EIN_497560</name>
</gene>
<dbReference type="EMBL" id="KB206184">
    <property type="protein sequence ID" value="ELP94596.1"/>
    <property type="molecule type" value="Genomic_DNA"/>
</dbReference>
<dbReference type="InterPro" id="IPR001487">
    <property type="entry name" value="Bromodomain"/>
</dbReference>
<evidence type="ECO:0000313" key="6">
    <source>
        <dbReference type="Proteomes" id="UP000014680"/>
    </source>
</evidence>
<organism evidence="5 6">
    <name type="scientific">Entamoeba invadens IP1</name>
    <dbReference type="NCBI Taxonomy" id="370355"/>
    <lineage>
        <taxon>Eukaryota</taxon>
        <taxon>Amoebozoa</taxon>
        <taxon>Evosea</taxon>
        <taxon>Archamoebae</taxon>
        <taxon>Mastigamoebida</taxon>
        <taxon>Entamoebidae</taxon>
        <taxon>Entamoeba</taxon>
    </lineage>
</organism>
<keyword evidence="6" id="KW-1185">Reference proteome</keyword>
<dbReference type="AlphaFoldDB" id="A0A0A1UDH4"/>
<dbReference type="SUPFAM" id="SSF47370">
    <property type="entry name" value="Bromodomain"/>
    <property type="match status" value="1"/>
</dbReference>
<proteinExistence type="predicted"/>
<accession>A0A0A1UDH4</accession>
<dbReference type="Pfam" id="PF00439">
    <property type="entry name" value="Bromodomain"/>
    <property type="match status" value="1"/>
</dbReference>
<dbReference type="GeneID" id="14893575"/>
<evidence type="ECO:0000256" key="1">
    <source>
        <dbReference type="ARBA" id="ARBA00023117"/>
    </source>
</evidence>
<name>A0A0A1UDH4_ENTIV</name>
<reference evidence="5 6" key="1">
    <citation type="submission" date="2012-10" db="EMBL/GenBank/DDBJ databases">
        <authorList>
            <person name="Zafar N."/>
            <person name="Inman J."/>
            <person name="Hall N."/>
            <person name="Lorenzi H."/>
            <person name="Caler E."/>
        </authorList>
    </citation>
    <scope>NUCLEOTIDE SEQUENCE [LARGE SCALE GENOMIC DNA]</scope>
    <source>
        <strain evidence="5 6">IP1</strain>
    </source>
</reference>
<dbReference type="Gene3D" id="1.20.920.10">
    <property type="entry name" value="Bromodomain-like"/>
    <property type="match status" value="1"/>
</dbReference>
<evidence type="ECO:0000256" key="2">
    <source>
        <dbReference type="PROSITE-ProRule" id="PRU00035"/>
    </source>
</evidence>
<protein>
    <submittedName>
        <fullName evidence="5">Bromodomain containing protein, putative</fullName>
    </submittedName>
</protein>
<feature type="region of interest" description="Disordered" evidence="3">
    <location>
        <begin position="160"/>
        <end position="201"/>
    </location>
</feature>
<dbReference type="InterPro" id="IPR036427">
    <property type="entry name" value="Bromodomain-like_sf"/>
</dbReference>
<feature type="domain" description="Bromo" evidence="4">
    <location>
        <begin position="61"/>
        <end position="133"/>
    </location>
</feature>
<dbReference type="RefSeq" id="XP_004261367.1">
    <property type="nucleotide sequence ID" value="XM_004261319.1"/>
</dbReference>
<feature type="compositionally biased region" description="Acidic residues" evidence="3">
    <location>
        <begin position="163"/>
        <end position="186"/>
    </location>
</feature>
<dbReference type="KEGG" id="eiv:EIN_497560"/>
<sequence length="307" mass="35839">MENAKGGIQSIENAVRQSRRRVTRSMTPAEVVEEPLPTQPKPEVLSHKDKERCQRLINDLEKTEGCEVFMEPVDPIQWNIPQYSEIIKTPMDIGTVKVKLHKNFYPSREDFVADVRLTFQNAMTFNPPDNPIHKNAKFLLAMFENHSRHEFRDKVKKTKLMKEDDEDDDEEDEIKIEDEDGDGEDEIVSKKPRKARKDGKSPKEIKEVKIELIEKDFKEKAEKKRETRALSRIDKKYLAEKLQDVPHDVLNDVVDILKLEKENISNNTITINFDNYKYKDLKAVVALFRQLDTQKQELSDSIKSSEE</sequence>
<dbReference type="PROSITE" id="PS50014">
    <property type="entry name" value="BROMODOMAIN_2"/>
    <property type="match status" value="1"/>
</dbReference>